<dbReference type="PANTHER" id="PTHR36439">
    <property type="entry name" value="BLL4334 PROTEIN"/>
    <property type="match status" value="1"/>
</dbReference>
<gene>
    <name evidence="1" type="ORF">ACFP1C_12525</name>
</gene>
<dbReference type="SUPFAM" id="SSF160379">
    <property type="entry name" value="SP0830-like"/>
    <property type="match status" value="1"/>
</dbReference>
<protein>
    <submittedName>
        <fullName evidence="1">DUF1697 domain-containing protein</fullName>
    </submittedName>
</protein>
<reference evidence="2" key="1">
    <citation type="journal article" date="2019" name="Int. J. Syst. Evol. Microbiol.">
        <title>The Global Catalogue of Microorganisms (GCM) 10K type strain sequencing project: providing services to taxonomists for standard genome sequencing and annotation.</title>
        <authorList>
            <consortium name="The Broad Institute Genomics Platform"/>
            <consortium name="The Broad Institute Genome Sequencing Center for Infectious Disease"/>
            <person name="Wu L."/>
            <person name="Ma J."/>
        </authorList>
    </citation>
    <scope>NUCLEOTIDE SEQUENCE [LARGE SCALE GENOMIC DNA]</scope>
    <source>
        <strain evidence="2">CCM 8908</strain>
    </source>
</reference>
<comment type="caution">
    <text evidence="1">The sequence shown here is derived from an EMBL/GenBank/DDBJ whole genome shotgun (WGS) entry which is preliminary data.</text>
</comment>
<dbReference type="InterPro" id="IPR012545">
    <property type="entry name" value="DUF1697"/>
</dbReference>
<dbReference type="RefSeq" id="WP_164510465.1">
    <property type="nucleotide sequence ID" value="NZ_JBHSSI010000078.1"/>
</dbReference>
<sequence>MNYLLLLRGINVGGNHRVPMVALRNLLTIAGFTNVRSYINSGNLFLTSNQSAATCEAMVTSVLTTNFDFPIDFRLLSQPDFLADFAQAPAWWGTDPLLRHNALFKLNTYVAENDDWLNSQVTPDYDQVLVTPTVIFWTSTLKDNFSRSFYAKIAGTPFYKQTSARNYNTTTKLKQLLEAAHD</sequence>
<dbReference type="Proteomes" id="UP001596283">
    <property type="component" value="Unassembled WGS sequence"/>
</dbReference>
<accession>A0ABW1TJV9</accession>
<evidence type="ECO:0000313" key="2">
    <source>
        <dbReference type="Proteomes" id="UP001596283"/>
    </source>
</evidence>
<name>A0ABW1TJV9_9LACO</name>
<dbReference type="EMBL" id="JBHSSI010000078">
    <property type="protein sequence ID" value="MFC6261759.1"/>
    <property type="molecule type" value="Genomic_DNA"/>
</dbReference>
<dbReference type="Gene3D" id="3.30.70.1260">
    <property type="entry name" value="bacterial protein sp0830 like"/>
    <property type="match status" value="1"/>
</dbReference>
<proteinExistence type="predicted"/>
<evidence type="ECO:0000313" key="1">
    <source>
        <dbReference type="EMBL" id="MFC6261759.1"/>
    </source>
</evidence>
<dbReference type="PANTHER" id="PTHR36439:SF1">
    <property type="entry name" value="DUF1697 DOMAIN-CONTAINING PROTEIN"/>
    <property type="match status" value="1"/>
</dbReference>
<keyword evidence="2" id="KW-1185">Reference proteome</keyword>
<dbReference type="Pfam" id="PF08002">
    <property type="entry name" value="DUF1697"/>
    <property type="match status" value="1"/>
</dbReference>
<organism evidence="1 2">
    <name type="scientific">Levilactobacillus fujinensis</name>
    <dbReference type="NCBI Taxonomy" id="2486024"/>
    <lineage>
        <taxon>Bacteria</taxon>
        <taxon>Bacillati</taxon>
        <taxon>Bacillota</taxon>
        <taxon>Bacilli</taxon>
        <taxon>Lactobacillales</taxon>
        <taxon>Lactobacillaceae</taxon>
        <taxon>Levilactobacillus</taxon>
    </lineage>
</organism>
<dbReference type="Gene3D" id="3.30.70.1280">
    <property type="entry name" value="SP0830-like domains"/>
    <property type="match status" value="1"/>
</dbReference>
<dbReference type="PIRSF" id="PIRSF008502">
    <property type="entry name" value="UCP008502"/>
    <property type="match status" value="1"/>
</dbReference>